<dbReference type="EMBL" id="KZ819287">
    <property type="protein sequence ID" value="PWN99887.1"/>
    <property type="molecule type" value="Genomic_DNA"/>
</dbReference>
<organism evidence="3 4">
    <name type="scientific">Tilletiopsis washingtonensis</name>
    <dbReference type="NCBI Taxonomy" id="58919"/>
    <lineage>
        <taxon>Eukaryota</taxon>
        <taxon>Fungi</taxon>
        <taxon>Dikarya</taxon>
        <taxon>Basidiomycota</taxon>
        <taxon>Ustilaginomycotina</taxon>
        <taxon>Exobasidiomycetes</taxon>
        <taxon>Entylomatales</taxon>
        <taxon>Entylomatales incertae sedis</taxon>
        <taxon>Tilletiopsis</taxon>
    </lineage>
</organism>
<keyword evidence="4" id="KW-1185">Reference proteome</keyword>
<dbReference type="RefSeq" id="XP_025600166.1">
    <property type="nucleotide sequence ID" value="XM_025745085.1"/>
</dbReference>
<sequence length="334" mass="36759">MTSTRDELRARILRLEAAVTASDDKKHTAELESARLTAKVQRLESDVMAREDDLRIAKASASSASNLHAEAMQQQQQYCQQLVARLQQQQQFTTTLQQKQEHLTATTQQQTQELAAAREQQEQLKATVQEQQSQLNTTLLQLVDAQRQLLLARPPLEQAQQPPQPGSGTDPQAKQQQQQRPPAVASQQEQQEPQQWRQQQEQQQWQLQHQQQWPPQHQQQRAVTAADGWTSALQSSAAPTPVGTSYDRQASEGGAAARQRPSHSSATFHASRASEAADDRCAPAKRGPPLQHAAEAGTSERPASKHARYAAEVGGNLTGGSDAAEVSEPAGSHR</sequence>
<evidence type="ECO:0000256" key="2">
    <source>
        <dbReference type="SAM" id="MobiDB-lite"/>
    </source>
</evidence>
<feature type="compositionally biased region" description="Low complexity" evidence="2">
    <location>
        <begin position="171"/>
        <end position="221"/>
    </location>
</feature>
<proteinExistence type="predicted"/>
<dbReference type="AlphaFoldDB" id="A0A316ZDP1"/>
<evidence type="ECO:0000313" key="4">
    <source>
        <dbReference type="Proteomes" id="UP000245946"/>
    </source>
</evidence>
<evidence type="ECO:0000313" key="3">
    <source>
        <dbReference type="EMBL" id="PWN99887.1"/>
    </source>
</evidence>
<gene>
    <name evidence="3" type="ORF">FA09DRAFT_359279</name>
</gene>
<evidence type="ECO:0008006" key="5">
    <source>
        <dbReference type="Google" id="ProtNLM"/>
    </source>
</evidence>
<protein>
    <recommendedName>
        <fullName evidence="5">SWI5-dependent HO expression protein 3</fullName>
    </recommendedName>
</protein>
<dbReference type="GeneID" id="37272629"/>
<feature type="compositionally biased region" description="Polar residues" evidence="2">
    <location>
        <begin position="231"/>
        <end position="248"/>
    </location>
</feature>
<feature type="coiled-coil region" evidence="1">
    <location>
        <begin position="107"/>
        <end position="148"/>
    </location>
</feature>
<evidence type="ECO:0000256" key="1">
    <source>
        <dbReference type="SAM" id="Coils"/>
    </source>
</evidence>
<keyword evidence="1" id="KW-0175">Coiled coil</keyword>
<feature type="region of interest" description="Disordered" evidence="2">
    <location>
        <begin position="156"/>
        <end position="334"/>
    </location>
</feature>
<accession>A0A316ZDP1</accession>
<dbReference type="Proteomes" id="UP000245946">
    <property type="component" value="Unassembled WGS sequence"/>
</dbReference>
<reference evidence="3 4" key="1">
    <citation type="journal article" date="2018" name="Mol. Biol. Evol.">
        <title>Broad Genomic Sampling Reveals a Smut Pathogenic Ancestry of the Fungal Clade Ustilaginomycotina.</title>
        <authorList>
            <person name="Kijpornyongpan T."/>
            <person name="Mondo S.J."/>
            <person name="Barry K."/>
            <person name="Sandor L."/>
            <person name="Lee J."/>
            <person name="Lipzen A."/>
            <person name="Pangilinan J."/>
            <person name="LaButti K."/>
            <person name="Hainaut M."/>
            <person name="Henrissat B."/>
            <person name="Grigoriev I.V."/>
            <person name="Spatafora J.W."/>
            <person name="Aime M.C."/>
        </authorList>
    </citation>
    <scope>NUCLEOTIDE SEQUENCE [LARGE SCALE GENOMIC DNA]</scope>
    <source>
        <strain evidence="3 4">MCA 4186</strain>
    </source>
</reference>
<name>A0A316ZDP1_9BASI</name>